<accession>A0AA40SP43</accession>
<organism evidence="3 4">
    <name type="scientific">Microbacterium invictum</name>
    <dbReference type="NCBI Taxonomy" id="515415"/>
    <lineage>
        <taxon>Bacteria</taxon>
        <taxon>Bacillati</taxon>
        <taxon>Actinomycetota</taxon>
        <taxon>Actinomycetes</taxon>
        <taxon>Micrococcales</taxon>
        <taxon>Microbacteriaceae</taxon>
        <taxon>Microbacterium</taxon>
    </lineage>
</organism>
<dbReference type="InterPro" id="IPR001173">
    <property type="entry name" value="Glyco_trans_2-like"/>
</dbReference>
<dbReference type="CDD" id="cd04179">
    <property type="entry name" value="DPM_DPG-synthase_like"/>
    <property type="match status" value="1"/>
</dbReference>
<dbReference type="EMBL" id="JACIFH010000001">
    <property type="protein sequence ID" value="MBB4139778.1"/>
    <property type="molecule type" value="Genomic_DNA"/>
</dbReference>
<protein>
    <submittedName>
        <fullName evidence="3">Glycosyltransferase involved in cell wall biosynthesis</fullName>
    </submittedName>
</protein>
<dbReference type="PANTHER" id="PTHR48090">
    <property type="entry name" value="UNDECAPRENYL-PHOSPHATE 4-DEOXY-4-FORMAMIDO-L-ARABINOSE TRANSFERASE-RELATED"/>
    <property type="match status" value="1"/>
</dbReference>
<dbReference type="RefSeq" id="WP_248198874.1">
    <property type="nucleotide sequence ID" value="NZ_BAABCO010000001.1"/>
</dbReference>
<dbReference type="PANTHER" id="PTHR48090:SF7">
    <property type="entry name" value="RFBJ PROTEIN"/>
    <property type="match status" value="1"/>
</dbReference>
<reference evidence="3 4" key="1">
    <citation type="submission" date="2020-08" db="EMBL/GenBank/DDBJ databases">
        <title>Sequencing the genomes of 1000 actinobacteria strains.</title>
        <authorList>
            <person name="Klenk H.-P."/>
        </authorList>
    </citation>
    <scope>NUCLEOTIDE SEQUENCE [LARGE SCALE GENOMIC DNA]</scope>
    <source>
        <strain evidence="3 4">DSM 19600</strain>
    </source>
</reference>
<dbReference type="InterPro" id="IPR050256">
    <property type="entry name" value="Glycosyltransferase_2"/>
</dbReference>
<dbReference type="SUPFAM" id="SSF53448">
    <property type="entry name" value="Nucleotide-diphospho-sugar transferases"/>
    <property type="match status" value="1"/>
</dbReference>
<evidence type="ECO:0000256" key="1">
    <source>
        <dbReference type="ARBA" id="ARBA00006739"/>
    </source>
</evidence>
<gene>
    <name evidence="3" type="ORF">BKA10_001572</name>
</gene>
<evidence type="ECO:0000313" key="4">
    <source>
        <dbReference type="Proteomes" id="UP000549113"/>
    </source>
</evidence>
<dbReference type="AlphaFoldDB" id="A0AA40SP43"/>
<proteinExistence type="inferred from homology"/>
<evidence type="ECO:0000313" key="3">
    <source>
        <dbReference type="EMBL" id="MBB4139778.1"/>
    </source>
</evidence>
<sequence>MPGSIPSLLVVVPAFNEEASVGDVVREVHAAMPDALCLVVDDGSVDATARIARDAGATVLELPFNLGVGGAMRAGFRFARDNGYTVVVQVDADGQHDPHDIPTLLARLDDADIVVGSRFAGAGEYDARGPRRWAMRFLARAVSLVAHRSLPDVTSGFKATGARGVALFAHTYPAEYLGDTVEALVIAARAGLRIEPVAIAMRERQAGLPSHHPVRASVYLLRAGIAFLLALMRPRVRIEEGTVS</sequence>
<feature type="domain" description="Glycosyltransferase 2-like" evidence="2">
    <location>
        <begin position="10"/>
        <end position="143"/>
    </location>
</feature>
<evidence type="ECO:0000259" key="2">
    <source>
        <dbReference type="Pfam" id="PF00535"/>
    </source>
</evidence>
<dbReference type="Gene3D" id="3.90.550.10">
    <property type="entry name" value="Spore Coat Polysaccharide Biosynthesis Protein SpsA, Chain A"/>
    <property type="match status" value="1"/>
</dbReference>
<keyword evidence="4" id="KW-1185">Reference proteome</keyword>
<name>A0AA40SP43_9MICO</name>
<dbReference type="Proteomes" id="UP000549113">
    <property type="component" value="Unassembled WGS sequence"/>
</dbReference>
<dbReference type="InterPro" id="IPR029044">
    <property type="entry name" value="Nucleotide-diphossugar_trans"/>
</dbReference>
<dbReference type="Pfam" id="PF00535">
    <property type="entry name" value="Glycos_transf_2"/>
    <property type="match status" value="1"/>
</dbReference>
<comment type="similarity">
    <text evidence="1">Belongs to the glycosyltransferase 2 family.</text>
</comment>
<comment type="caution">
    <text evidence="3">The sequence shown here is derived from an EMBL/GenBank/DDBJ whole genome shotgun (WGS) entry which is preliminary data.</text>
</comment>